<evidence type="ECO:0000313" key="3">
    <source>
        <dbReference type="Proteomes" id="UP000185696"/>
    </source>
</evidence>
<name>A0A7Z0WF49_9PSEU</name>
<accession>A0A7Z0WF49</accession>
<comment type="caution">
    <text evidence="2">The sequence shown here is derived from an EMBL/GenBank/DDBJ whole genome shotgun (WGS) entry which is preliminary data.</text>
</comment>
<dbReference type="InterPro" id="IPR036689">
    <property type="entry name" value="ESAT-6-like_sf"/>
</dbReference>
<dbReference type="OrthoDB" id="3699326at2"/>
<reference evidence="2 3" key="1">
    <citation type="submission" date="2016-12" db="EMBL/GenBank/DDBJ databases">
        <title>The draft genome sequence of Actinophytocola xinjiangensis.</title>
        <authorList>
            <person name="Wang W."/>
            <person name="Yuan L."/>
        </authorList>
    </citation>
    <scope>NUCLEOTIDE SEQUENCE [LARGE SCALE GENOMIC DNA]</scope>
    <source>
        <strain evidence="2 3">CGMCC 4.4663</strain>
    </source>
</reference>
<evidence type="ECO:0000313" key="2">
    <source>
        <dbReference type="EMBL" id="OLF04936.1"/>
    </source>
</evidence>
<sequence>MTSHSTSGGVAAPEGYTTDTDQMGSSGRTINNAAEDAQDEVEDLSQTELSAQEFGTAHSEKHGDYSAAIQLLGEGATAMCTNLISFAGQLGGAGQSYASEEASATSTVTASGSDL</sequence>
<keyword evidence="3" id="KW-1185">Reference proteome</keyword>
<dbReference type="EMBL" id="MSIF01000035">
    <property type="protein sequence ID" value="OLF04936.1"/>
    <property type="molecule type" value="Genomic_DNA"/>
</dbReference>
<evidence type="ECO:0008006" key="4">
    <source>
        <dbReference type="Google" id="ProtNLM"/>
    </source>
</evidence>
<dbReference type="RefSeq" id="WP_075137982.1">
    <property type="nucleotide sequence ID" value="NZ_MSIF01000035.1"/>
</dbReference>
<dbReference type="AlphaFoldDB" id="A0A7Z0WF49"/>
<proteinExistence type="predicted"/>
<gene>
    <name evidence="2" type="ORF">BLA60_38230</name>
</gene>
<organism evidence="2 3">
    <name type="scientific">Actinophytocola xinjiangensis</name>
    <dbReference type="NCBI Taxonomy" id="485602"/>
    <lineage>
        <taxon>Bacteria</taxon>
        <taxon>Bacillati</taxon>
        <taxon>Actinomycetota</taxon>
        <taxon>Actinomycetes</taxon>
        <taxon>Pseudonocardiales</taxon>
        <taxon>Pseudonocardiaceae</taxon>
    </lineage>
</organism>
<feature type="compositionally biased region" description="Polar residues" evidence="1">
    <location>
        <begin position="17"/>
        <end position="32"/>
    </location>
</feature>
<feature type="region of interest" description="Disordered" evidence="1">
    <location>
        <begin position="94"/>
        <end position="115"/>
    </location>
</feature>
<feature type="compositionally biased region" description="Acidic residues" evidence="1">
    <location>
        <begin position="36"/>
        <end position="45"/>
    </location>
</feature>
<evidence type="ECO:0000256" key="1">
    <source>
        <dbReference type="SAM" id="MobiDB-lite"/>
    </source>
</evidence>
<feature type="compositionally biased region" description="Low complexity" evidence="1">
    <location>
        <begin position="98"/>
        <end position="115"/>
    </location>
</feature>
<dbReference type="SUPFAM" id="SSF140453">
    <property type="entry name" value="EsxAB dimer-like"/>
    <property type="match status" value="1"/>
</dbReference>
<protein>
    <recommendedName>
        <fullName evidence="4">Excreted virulence factor EspC (Type VII ESX diderm)</fullName>
    </recommendedName>
</protein>
<dbReference type="Proteomes" id="UP000185696">
    <property type="component" value="Unassembled WGS sequence"/>
</dbReference>
<feature type="region of interest" description="Disordered" evidence="1">
    <location>
        <begin position="1"/>
        <end position="46"/>
    </location>
</feature>